<gene>
    <name evidence="6 7" type="primary">rsmG</name>
    <name evidence="7" type="ORF">H1164_03305</name>
</gene>
<organism evidence="7 8">
    <name type="scientific">Thermoactinomyces daqus</name>
    <dbReference type="NCBI Taxonomy" id="1329516"/>
    <lineage>
        <taxon>Bacteria</taxon>
        <taxon>Bacillati</taxon>
        <taxon>Bacillota</taxon>
        <taxon>Bacilli</taxon>
        <taxon>Bacillales</taxon>
        <taxon>Thermoactinomycetaceae</taxon>
        <taxon>Thermoactinomyces</taxon>
    </lineage>
</organism>
<comment type="caution">
    <text evidence="7">The sequence shown here is derived from an EMBL/GenBank/DDBJ whole genome shotgun (WGS) entry which is preliminary data.</text>
</comment>
<protein>
    <recommendedName>
        <fullName evidence="6">Ribosomal RNA small subunit methyltransferase G</fullName>
        <ecNumber evidence="6">2.1.1.-</ecNumber>
    </recommendedName>
    <alternativeName>
        <fullName evidence="6">16S rRNA 7-methylguanosine methyltransferase</fullName>
        <shortName evidence="6">16S rRNA m7G methyltransferase</shortName>
    </alternativeName>
</protein>
<dbReference type="PANTHER" id="PTHR31760:SF0">
    <property type="entry name" value="S-ADENOSYL-L-METHIONINE-DEPENDENT METHYLTRANSFERASES SUPERFAMILY PROTEIN"/>
    <property type="match status" value="1"/>
</dbReference>
<keyword evidence="2 6" id="KW-0698">rRNA processing</keyword>
<dbReference type="PANTHER" id="PTHR31760">
    <property type="entry name" value="S-ADENOSYL-L-METHIONINE-DEPENDENT METHYLTRANSFERASES SUPERFAMILY PROTEIN"/>
    <property type="match status" value="1"/>
</dbReference>
<evidence type="ECO:0000256" key="6">
    <source>
        <dbReference type="HAMAP-Rule" id="MF_00074"/>
    </source>
</evidence>
<feature type="binding site" evidence="6">
    <location>
        <position position="79"/>
    </location>
    <ligand>
        <name>S-adenosyl-L-methionine</name>
        <dbReference type="ChEBI" id="CHEBI:59789"/>
    </ligand>
</feature>
<sequence>MQEHGEWLQQAVSEWGLILSDQQLRQFAQYFERLVETNKVMNLTAITEPREVYVKHFYDSLLLAKSLDIKEVDSLIDVGTGAGFPGIPLKIAFPHLRLVLLDSLKKRVQFLRETADALGLKEVECVHGRAEDLAKQKGYRQSFDLVTARAVARLNVLAEYCLPFVKVGGYFVSMKGPSVGEEITEAKRALFILGKTTVEREEFQLPEGMGTRNILIMKKRDQTPKAYPRKAGTPAKQPLV</sequence>
<evidence type="ECO:0000313" key="8">
    <source>
        <dbReference type="Proteomes" id="UP000530514"/>
    </source>
</evidence>
<dbReference type="NCBIfam" id="TIGR00138">
    <property type="entry name" value="rsmG_gidB"/>
    <property type="match status" value="1"/>
</dbReference>
<comment type="function">
    <text evidence="6">Specifically methylates the N7 position of guanine in position 535 of 16S rRNA.</text>
</comment>
<dbReference type="Proteomes" id="UP000530514">
    <property type="component" value="Unassembled WGS sequence"/>
</dbReference>
<keyword evidence="3 6" id="KW-0489">Methyltransferase</keyword>
<accession>A0A7W1X8A9</accession>
<dbReference type="Pfam" id="PF02527">
    <property type="entry name" value="GidB"/>
    <property type="match status" value="1"/>
</dbReference>
<evidence type="ECO:0000256" key="1">
    <source>
        <dbReference type="ARBA" id="ARBA00022490"/>
    </source>
</evidence>
<dbReference type="EMBL" id="JACEIP010000003">
    <property type="protein sequence ID" value="MBA4541930.1"/>
    <property type="molecule type" value="Genomic_DNA"/>
</dbReference>
<feature type="binding site" evidence="6">
    <location>
        <begin position="130"/>
        <end position="131"/>
    </location>
    <ligand>
        <name>S-adenosyl-L-methionine</name>
        <dbReference type="ChEBI" id="CHEBI:59789"/>
    </ligand>
</feature>
<comment type="similarity">
    <text evidence="6">Belongs to the methyltransferase superfamily. RNA methyltransferase RsmG family.</text>
</comment>
<keyword evidence="8" id="KW-1185">Reference proteome</keyword>
<name>A0A7W1X8A9_9BACL</name>
<dbReference type="AlphaFoldDB" id="A0A7W1X8A9"/>
<dbReference type="GO" id="GO:0005829">
    <property type="term" value="C:cytosol"/>
    <property type="evidence" value="ECO:0007669"/>
    <property type="project" value="TreeGrafter"/>
</dbReference>
<comment type="subcellular location">
    <subcellularLocation>
        <location evidence="6">Cytoplasm</location>
    </subcellularLocation>
</comment>
<keyword evidence="4 6" id="KW-0808">Transferase</keyword>
<dbReference type="EC" id="2.1.1.-" evidence="6"/>
<dbReference type="FunFam" id="3.40.50.150:FF:000041">
    <property type="entry name" value="Ribosomal RNA small subunit methyltransferase G"/>
    <property type="match status" value="1"/>
</dbReference>
<evidence type="ECO:0000256" key="2">
    <source>
        <dbReference type="ARBA" id="ARBA00022552"/>
    </source>
</evidence>
<evidence type="ECO:0000256" key="4">
    <source>
        <dbReference type="ARBA" id="ARBA00022679"/>
    </source>
</evidence>
<feature type="binding site" evidence="6">
    <location>
        <position position="149"/>
    </location>
    <ligand>
        <name>S-adenosyl-L-methionine</name>
        <dbReference type="ChEBI" id="CHEBI:59789"/>
    </ligand>
</feature>
<dbReference type="PIRSF" id="PIRSF003078">
    <property type="entry name" value="GidB"/>
    <property type="match status" value="1"/>
</dbReference>
<feature type="binding site" evidence="6">
    <location>
        <position position="84"/>
    </location>
    <ligand>
        <name>S-adenosyl-L-methionine</name>
        <dbReference type="ChEBI" id="CHEBI:59789"/>
    </ligand>
</feature>
<dbReference type="SUPFAM" id="SSF53335">
    <property type="entry name" value="S-adenosyl-L-methionine-dependent methyltransferases"/>
    <property type="match status" value="1"/>
</dbReference>
<dbReference type="CDD" id="cd02440">
    <property type="entry name" value="AdoMet_MTases"/>
    <property type="match status" value="1"/>
</dbReference>
<dbReference type="HAMAP" id="MF_00074">
    <property type="entry name" value="16SrRNA_methyltr_G"/>
    <property type="match status" value="1"/>
</dbReference>
<evidence type="ECO:0000256" key="3">
    <source>
        <dbReference type="ARBA" id="ARBA00022603"/>
    </source>
</evidence>
<dbReference type="InterPro" id="IPR029063">
    <property type="entry name" value="SAM-dependent_MTases_sf"/>
</dbReference>
<dbReference type="RefSeq" id="WP_181735396.1">
    <property type="nucleotide sequence ID" value="NZ_JACEIP010000003.1"/>
</dbReference>
<dbReference type="Gene3D" id="3.40.50.150">
    <property type="entry name" value="Vaccinia Virus protein VP39"/>
    <property type="match status" value="1"/>
</dbReference>
<keyword evidence="5 6" id="KW-0949">S-adenosyl-L-methionine</keyword>
<evidence type="ECO:0000256" key="5">
    <source>
        <dbReference type="ARBA" id="ARBA00022691"/>
    </source>
</evidence>
<dbReference type="InterPro" id="IPR003682">
    <property type="entry name" value="rRNA_ssu_MeTfrase_G"/>
</dbReference>
<keyword evidence="1 6" id="KW-0963">Cytoplasm</keyword>
<evidence type="ECO:0000313" key="7">
    <source>
        <dbReference type="EMBL" id="MBA4541930.1"/>
    </source>
</evidence>
<reference evidence="7 8" key="1">
    <citation type="submission" date="2020-07" db="EMBL/GenBank/DDBJ databases">
        <authorList>
            <person name="Feng H."/>
        </authorList>
    </citation>
    <scope>NUCLEOTIDE SEQUENCE [LARGE SCALE GENOMIC DNA]</scope>
    <source>
        <strain evidence="8">s-11</strain>
    </source>
</reference>
<proteinExistence type="inferred from homology"/>
<dbReference type="GO" id="GO:0070043">
    <property type="term" value="F:rRNA (guanine-N7-)-methyltransferase activity"/>
    <property type="evidence" value="ECO:0007669"/>
    <property type="project" value="UniProtKB-UniRule"/>
</dbReference>
<comment type="caution">
    <text evidence="6">Lacks conserved residue(s) required for the propagation of feature annotation.</text>
</comment>